<sequence>MDYQSSLALVEHNKEYLKELIFNAIDIQKREFEHNGLELSNSELSELVTDRFLFHSNSIEIIIEQFCEDNEIYIVSVCDLSFSDELETYQSNAINELLNKGGAYKL</sequence>
<protein>
    <submittedName>
        <fullName evidence="1">Uncharacterized protein</fullName>
    </submittedName>
</protein>
<evidence type="ECO:0000313" key="2">
    <source>
        <dbReference type="Proteomes" id="UP001295462"/>
    </source>
</evidence>
<reference evidence="1" key="1">
    <citation type="submission" date="2022-01" db="EMBL/GenBank/DDBJ databases">
        <authorList>
            <person name="Lagorce A."/>
        </authorList>
    </citation>
    <scope>NUCLEOTIDE SEQUENCE</scope>
    <source>
        <strain evidence="1">Th15_F1_A12</strain>
    </source>
</reference>
<gene>
    <name evidence="1" type="ORF">THF1A12_90051</name>
</gene>
<dbReference type="EMBL" id="CAKMUD010000149">
    <property type="protein sequence ID" value="CAH1603947.1"/>
    <property type="molecule type" value="Genomic_DNA"/>
</dbReference>
<dbReference type="Proteomes" id="UP001295462">
    <property type="component" value="Unassembled WGS sequence"/>
</dbReference>
<comment type="caution">
    <text evidence="1">The sequence shown here is derived from an EMBL/GenBank/DDBJ whole genome shotgun (WGS) entry which is preliminary data.</text>
</comment>
<proteinExistence type="predicted"/>
<dbReference type="RefSeq" id="WP_409588115.1">
    <property type="nucleotide sequence ID" value="NZ_CAKMTZ010000002.1"/>
</dbReference>
<accession>A0AAU9QXS1</accession>
<name>A0AAU9QXS1_9VIBR</name>
<dbReference type="AlphaFoldDB" id="A0AAU9QXS1"/>
<organism evidence="1 2">
    <name type="scientific">Vibrio jasicida</name>
    <dbReference type="NCBI Taxonomy" id="766224"/>
    <lineage>
        <taxon>Bacteria</taxon>
        <taxon>Pseudomonadati</taxon>
        <taxon>Pseudomonadota</taxon>
        <taxon>Gammaproteobacteria</taxon>
        <taxon>Vibrionales</taxon>
        <taxon>Vibrionaceae</taxon>
        <taxon>Vibrio</taxon>
    </lineage>
</organism>
<evidence type="ECO:0000313" key="1">
    <source>
        <dbReference type="EMBL" id="CAH1603947.1"/>
    </source>
</evidence>